<feature type="transmembrane region" description="Helical" evidence="1">
    <location>
        <begin position="134"/>
        <end position="161"/>
    </location>
</feature>
<feature type="transmembrane region" description="Helical" evidence="1">
    <location>
        <begin position="12"/>
        <end position="31"/>
    </location>
</feature>
<evidence type="ECO:0000256" key="1">
    <source>
        <dbReference type="SAM" id="Phobius"/>
    </source>
</evidence>
<feature type="transmembrane region" description="Helical" evidence="1">
    <location>
        <begin position="177"/>
        <end position="196"/>
    </location>
</feature>
<reference evidence="2 3" key="1">
    <citation type="submission" date="2014-07" db="EMBL/GenBank/DDBJ databases">
        <title>Unique and conserved regions in Vibrio harveyi and related species in comparison with the shrimp pathogen Vibrio harveyi CAIM 1792.</title>
        <authorList>
            <person name="Espinoza-Valles I."/>
            <person name="Vora G."/>
            <person name="Leekitcharoenphon P."/>
            <person name="Ussery D."/>
            <person name="Hoj L."/>
            <person name="Gomez-Gil B."/>
        </authorList>
    </citation>
    <scope>NUCLEOTIDE SEQUENCE [LARGE SCALE GENOMIC DNA]</scope>
    <source>
        <strain evidence="3">CAIM 1854 / LMG 25443</strain>
    </source>
</reference>
<evidence type="ECO:0000313" key="2">
    <source>
        <dbReference type="EMBL" id="KIF53070.1"/>
    </source>
</evidence>
<proteinExistence type="predicted"/>
<dbReference type="RefSeq" id="WP_020194236.1">
    <property type="nucleotide sequence ID" value="NZ_BAOH01000005.1"/>
</dbReference>
<accession>A0A0C1Z7U9</accession>
<keyword evidence="1" id="KW-1133">Transmembrane helix</keyword>
<keyword evidence="1" id="KW-0812">Transmembrane</keyword>
<dbReference type="Proteomes" id="UP000031586">
    <property type="component" value="Unassembled WGS sequence"/>
</dbReference>
<organism evidence="2 3">
    <name type="scientific">Vibrio owensii CAIM 1854 = LMG 25443</name>
    <dbReference type="NCBI Taxonomy" id="1229493"/>
    <lineage>
        <taxon>Bacteria</taxon>
        <taxon>Pseudomonadati</taxon>
        <taxon>Pseudomonadota</taxon>
        <taxon>Gammaproteobacteria</taxon>
        <taxon>Vibrionales</taxon>
        <taxon>Vibrionaceae</taxon>
        <taxon>Vibrio</taxon>
    </lineage>
</organism>
<keyword evidence="1" id="KW-0472">Membrane</keyword>
<dbReference type="EMBL" id="JPRD01000015">
    <property type="protein sequence ID" value="KIF53070.1"/>
    <property type="molecule type" value="Genomic_DNA"/>
</dbReference>
<feature type="transmembrane region" description="Helical" evidence="1">
    <location>
        <begin position="43"/>
        <end position="66"/>
    </location>
</feature>
<comment type="caution">
    <text evidence="2">The sequence shown here is derived from an EMBL/GenBank/DDBJ whole genome shotgun (WGS) entry which is preliminary data.</text>
</comment>
<feature type="transmembrane region" description="Helical" evidence="1">
    <location>
        <begin position="92"/>
        <end position="113"/>
    </location>
</feature>
<gene>
    <name evidence="2" type="ORF">H735_08965</name>
</gene>
<dbReference type="AlphaFoldDB" id="A0A0C1Z7U9"/>
<protein>
    <submittedName>
        <fullName evidence="2">Uncharacterized protein</fullName>
    </submittedName>
</protein>
<dbReference type="PATRIC" id="fig|1229493.5.peg.880"/>
<name>A0A0C1Z7U9_9VIBR</name>
<sequence>MTENNDKKSLGMILLLFFRGMFFNTLVYMFLKKGWKQHLVGFFVLGGVILTVGIGSFLVATNIMGWDYHSDLSPMYRHAANLLIGFMNLSKLSFLLGVFIVGLVVNTSSSYCAKYQNKREDRFATALELEISTSAALTFVNNAISTVLVAIFWTGVMLVIYSEFVEAIAGLNEIKESMLYCLLGYLVLNLILSHGLSDDIQKVRKQWERRPVRAKVSLRTRCKTAQEQNN</sequence>
<evidence type="ECO:0000313" key="3">
    <source>
        <dbReference type="Proteomes" id="UP000031586"/>
    </source>
</evidence>